<accession>A0A382D1M6</accession>
<sequence length="42" mass="4295">GGVIPPHDYAFLKDLGVACIFGPGTPIPGAAREVLAAISKKF</sequence>
<evidence type="ECO:0000313" key="1">
    <source>
        <dbReference type="EMBL" id="SVB32225.1"/>
    </source>
</evidence>
<reference evidence="1" key="1">
    <citation type="submission" date="2018-05" db="EMBL/GenBank/DDBJ databases">
        <authorList>
            <person name="Lanie J.A."/>
            <person name="Ng W.-L."/>
            <person name="Kazmierczak K.M."/>
            <person name="Andrzejewski T.M."/>
            <person name="Davidsen T.M."/>
            <person name="Wayne K.J."/>
            <person name="Tettelin H."/>
            <person name="Glass J.I."/>
            <person name="Rusch D."/>
            <person name="Podicherti R."/>
            <person name="Tsui H.-C.T."/>
            <person name="Winkler M.E."/>
        </authorList>
    </citation>
    <scope>NUCLEOTIDE SEQUENCE</scope>
</reference>
<proteinExistence type="predicted"/>
<dbReference type="Gene3D" id="3.40.50.280">
    <property type="entry name" value="Cobalamin-binding domain"/>
    <property type="match status" value="1"/>
</dbReference>
<gene>
    <name evidence="1" type="ORF">METZ01_LOCUS185079</name>
</gene>
<name>A0A382D1M6_9ZZZZ</name>
<dbReference type="EMBL" id="UINC01037156">
    <property type="protein sequence ID" value="SVB32225.1"/>
    <property type="molecule type" value="Genomic_DNA"/>
</dbReference>
<dbReference type="AlphaFoldDB" id="A0A382D1M6"/>
<evidence type="ECO:0008006" key="2">
    <source>
        <dbReference type="Google" id="ProtNLM"/>
    </source>
</evidence>
<dbReference type="GO" id="GO:0046872">
    <property type="term" value="F:metal ion binding"/>
    <property type="evidence" value="ECO:0007669"/>
    <property type="project" value="InterPro"/>
</dbReference>
<protein>
    <recommendedName>
        <fullName evidence="2">B12-binding domain-containing protein</fullName>
    </recommendedName>
</protein>
<dbReference type="GO" id="GO:0031419">
    <property type="term" value="F:cobalamin binding"/>
    <property type="evidence" value="ECO:0007669"/>
    <property type="project" value="InterPro"/>
</dbReference>
<dbReference type="InterPro" id="IPR036724">
    <property type="entry name" value="Cobalamin-bd_sf"/>
</dbReference>
<dbReference type="SUPFAM" id="SSF52242">
    <property type="entry name" value="Cobalamin (vitamin B12)-binding domain"/>
    <property type="match status" value="1"/>
</dbReference>
<feature type="non-terminal residue" evidence="1">
    <location>
        <position position="1"/>
    </location>
</feature>
<organism evidence="1">
    <name type="scientific">marine metagenome</name>
    <dbReference type="NCBI Taxonomy" id="408172"/>
    <lineage>
        <taxon>unclassified sequences</taxon>
        <taxon>metagenomes</taxon>
        <taxon>ecological metagenomes</taxon>
    </lineage>
</organism>